<dbReference type="EMBL" id="CP043311">
    <property type="protein sequence ID" value="QEY64247.1"/>
    <property type="molecule type" value="Genomic_DNA"/>
</dbReference>
<evidence type="ECO:0000313" key="2">
    <source>
        <dbReference type="EMBL" id="QEY64247.1"/>
    </source>
</evidence>
<sequence length="87" mass="9407">MKALALLALAGMSAFALAEEPVEVAVTGETVVEQYHYGMELDIARVISRSEIPDVCGVVPAHMTYEDHQGKVHRLEYVVFGQGCSNG</sequence>
<accession>A0A5J6QPK9</accession>
<name>A0A5J6QPK9_9GAMM</name>
<dbReference type="Pfam" id="PF10976">
    <property type="entry name" value="DUF2790"/>
    <property type="match status" value="1"/>
</dbReference>
<dbReference type="AlphaFoldDB" id="A0A5J6QPK9"/>
<keyword evidence="1" id="KW-0732">Signal</keyword>
<proteinExistence type="predicted"/>
<organism evidence="2 3">
    <name type="scientific">Metapseudomonas lalkuanensis</name>
    <dbReference type="NCBI Taxonomy" id="2604832"/>
    <lineage>
        <taxon>Bacteria</taxon>
        <taxon>Pseudomonadati</taxon>
        <taxon>Pseudomonadota</taxon>
        <taxon>Gammaproteobacteria</taxon>
        <taxon>Pseudomonadales</taxon>
        <taxon>Pseudomonadaceae</taxon>
        <taxon>Metapseudomonas</taxon>
    </lineage>
</organism>
<dbReference type="Proteomes" id="UP000327179">
    <property type="component" value="Chromosome"/>
</dbReference>
<gene>
    <name evidence="2" type="ORF">FXN65_20090</name>
</gene>
<evidence type="ECO:0000256" key="1">
    <source>
        <dbReference type="SAM" id="SignalP"/>
    </source>
</evidence>
<dbReference type="InterPro" id="IPR021245">
    <property type="entry name" value="DUF2790"/>
</dbReference>
<feature type="signal peptide" evidence="1">
    <location>
        <begin position="1"/>
        <end position="18"/>
    </location>
</feature>
<reference evidence="2 3" key="1">
    <citation type="submission" date="2019-08" db="EMBL/GenBank/DDBJ databases">
        <title>Whole-genome Sequencing of e-waste polymer degrading bacterium Pseudomonas sp. strain PE08.</title>
        <authorList>
            <person name="Kirdat K."/>
            <person name="Debbarma P."/>
            <person name="Narawade N."/>
            <person name="Suyal D."/>
            <person name="Thorat V."/>
            <person name="Shouche Y."/>
            <person name="Goel R."/>
            <person name="Yadav A."/>
        </authorList>
    </citation>
    <scope>NUCLEOTIDE SEQUENCE [LARGE SCALE GENOMIC DNA]</scope>
    <source>
        <strain evidence="2 3">PE08</strain>
    </source>
</reference>
<evidence type="ECO:0000313" key="3">
    <source>
        <dbReference type="Proteomes" id="UP000327179"/>
    </source>
</evidence>
<feature type="chain" id="PRO_5023813013" evidence="1">
    <location>
        <begin position="19"/>
        <end position="87"/>
    </location>
</feature>
<keyword evidence="3" id="KW-1185">Reference proteome</keyword>
<dbReference type="RefSeq" id="WP_151135704.1">
    <property type="nucleotide sequence ID" value="NZ_CP043311.1"/>
</dbReference>
<dbReference type="Gene3D" id="2.30.140.50">
    <property type="entry name" value="Protein of unknown function DUF2790"/>
    <property type="match status" value="1"/>
</dbReference>
<dbReference type="KEGG" id="plal:FXN65_20090"/>
<protein>
    <submittedName>
        <fullName evidence="2">DUF2790 domain-containing protein</fullName>
    </submittedName>
</protein>